<dbReference type="Gene3D" id="1.20.1250.20">
    <property type="entry name" value="MFS general substrate transporter like domains"/>
    <property type="match status" value="2"/>
</dbReference>
<comment type="subcellular location">
    <subcellularLocation>
        <location evidence="2">Cell inner membrane</location>
        <topology evidence="2">Multi-pass membrane protein</topology>
    </subcellularLocation>
</comment>
<dbReference type="GO" id="GO:0005886">
    <property type="term" value="C:plasma membrane"/>
    <property type="evidence" value="ECO:0007669"/>
    <property type="project" value="UniProtKB-SubCell"/>
</dbReference>
<feature type="transmembrane region" description="Helical" evidence="11">
    <location>
        <begin position="197"/>
        <end position="216"/>
    </location>
</feature>
<evidence type="ECO:0000256" key="4">
    <source>
        <dbReference type="ARBA" id="ARBA00022448"/>
    </source>
</evidence>
<feature type="transmembrane region" description="Helical" evidence="11">
    <location>
        <begin position="25"/>
        <end position="45"/>
    </location>
</feature>
<keyword evidence="5" id="KW-1003">Cell membrane</keyword>
<protein>
    <submittedName>
        <fullName evidence="12">Glucose/galactose transporter</fullName>
    </submittedName>
</protein>
<feature type="transmembrane region" description="Helical" evidence="11">
    <location>
        <begin position="334"/>
        <end position="356"/>
    </location>
</feature>
<sequence length="418" mass="44111">MGNSMSAPQSAVPPVGAPMNSSSTYVFPLLVMTSLFFIWGFITSLNDILIPHLKSAFELTYVQAMLIQFTFFGAYFLVSLPAGALIRRIGYQNGVSVGLGVAALGCILFYPAAAIQQYWLFLAALFVMASGITLLQVSANPYVAVLGNPDTASSRLNFSQAINSVGHTVGPLFGALLIMNGDHTQVAESADPAAVQLPYLMIAAFLILAALVFKFLRLPAIAGDNSDLGGASHTSAWQYPHLVLGAAAIFLYVGAEVSIGSFIINFISLPEIGQIDERTAAQYLTLYWGGAMVGRFVGSAVLQFVRATRALAFNAVLAIGLLALVILVEGRIAMWAVLAIGLFNSIMFPTIFSLGIRGLGAHTSQGSGILCLAIVGGAIVPVLQGVLADSVSVSMSFTVPLVCYLFIGWYALVGANKH</sequence>
<dbReference type="KEGG" id="saga:M5M_16520"/>
<proteinExistence type="inferred from homology"/>
<evidence type="ECO:0000256" key="10">
    <source>
        <dbReference type="ARBA" id="ARBA00023136"/>
    </source>
</evidence>
<evidence type="ECO:0000256" key="7">
    <source>
        <dbReference type="ARBA" id="ARBA00022597"/>
    </source>
</evidence>
<organism evidence="12 13">
    <name type="scientific">Simiduia agarivorans (strain DSM 21679 / JCM 13881 / BCRC 17597 / SA1)</name>
    <dbReference type="NCBI Taxonomy" id="1117647"/>
    <lineage>
        <taxon>Bacteria</taxon>
        <taxon>Pseudomonadati</taxon>
        <taxon>Pseudomonadota</taxon>
        <taxon>Gammaproteobacteria</taxon>
        <taxon>Cellvibrionales</taxon>
        <taxon>Cellvibrionaceae</taxon>
        <taxon>Simiduia</taxon>
    </lineage>
</organism>
<dbReference type="PANTHER" id="PTHR43702">
    <property type="entry name" value="L-FUCOSE-PROTON SYMPORTER"/>
    <property type="match status" value="1"/>
</dbReference>
<dbReference type="InterPro" id="IPR036259">
    <property type="entry name" value="MFS_trans_sf"/>
</dbReference>
<feature type="transmembrane region" description="Helical" evidence="11">
    <location>
        <begin position="242"/>
        <end position="268"/>
    </location>
</feature>
<reference evidence="12 13" key="1">
    <citation type="journal article" date="2013" name="Genome Announc.">
        <title>Complete genome sequence of Simiduia agarivorans SA1(T), a marine bacterium able to degrade a variety of polysaccharides.</title>
        <authorList>
            <person name="Lin S.Y."/>
            <person name="Shieh W.Y."/>
            <person name="Chen J.S."/>
            <person name="Tang S.L."/>
        </authorList>
    </citation>
    <scope>NUCLEOTIDE SEQUENCE [LARGE SCALE GENOMIC DNA]</scope>
    <source>
        <strain evidence="13">DSM 21679 / JCM 13881 / BCRC 17597 / SA1</strain>
    </source>
</reference>
<feature type="transmembrane region" description="Helical" evidence="11">
    <location>
        <begin position="57"/>
        <end position="78"/>
    </location>
</feature>
<dbReference type="EMBL" id="CP003746">
    <property type="protein sequence ID" value="AFV00435.1"/>
    <property type="molecule type" value="Genomic_DNA"/>
</dbReference>
<dbReference type="AlphaFoldDB" id="K4KMN0"/>
<dbReference type="SUPFAM" id="SSF103473">
    <property type="entry name" value="MFS general substrate transporter"/>
    <property type="match status" value="1"/>
</dbReference>
<dbReference type="PANTHER" id="PTHR43702:SF3">
    <property type="entry name" value="PROTEIN TSGA"/>
    <property type="match status" value="1"/>
</dbReference>
<dbReference type="GO" id="GO:0005354">
    <property type="term" value="F:galactose transmembrane transporter activity"/>
    <property type="evidence" value="ECO:0007669"/>
    <property type="project" value="InterPro"/>
</dbReference>
<evidence type="ECO:0000256" key="8">
    <source>
        <dbReference type="ARBA" id="ARBA00022692"/>
    </source>
</evidence>
<comment type="function">
    <text evidence="1">Intake of glucose and galactose.</text>
</comment>
<evidence type="ECO:0000256" key="9">
    <source>
        <dbReference type="ARBA" id="ARBA00022989"/>
    </source>
</evidence>
<evidence type="ECO:0000256" key="1">
    <source>
        <dbReference type="ARBA" id="ARBA00003321"/>
    </source>
</evidence>
<feature type="transmembrane region" description="Helical" evidence="11">
    <location>
        <begin position="118"/>
        <end position="139"/>
    </location>
</feature>
<dbReference type="InterPro" id="IPR011701">
    <property type="entry name" value="MFS"/>
</dbReference>
<keyword evidence="7" id="KW-0762">Sugar transport</keyword>
<dbReference type="CDD" id="cd17394">
    <property type="entry name" value="MFS_FucP_like"/>
    <property type="match status" value="1"/>
</dbReference>
<feature type="transmembrane region" description="Helical" evidence="11">
    <location>
        <begin position="393"/>
        <end position="413"/>
    </location>
</feature>
<accession>K4KMN0</accession>
<feature type="transmembrane region" description="Helical" evidence="11">
    <location>
        <begin position="310"/>
        <end position="328"/>
    </location>
</feature>
<evidence type="ECO:0000256" key="11">
    <source>
        <dbReference type="SAM" id="Phobius"/>
    </source>
</evidence>
<evidence type="ECO:0000256" key="5">
    <source>
        <dbReference type="ARBA" id="ARBA00022475"/>
    </source>
</evidence>
<dbReference type="Pfam" id="PF07690">
    <property type="entry name" value="MFS_1"/>
    <property type="match status" value="1"/>
</dbReference>
<evidence type="ECO:0000256" key="3">
    <source>
        <dbReference type="ARBA" id="ARBA00009120"/>
    </source>
</evidence>
<evidence type="ECO:0000313" key="12">
    <source>
        <dbReference type="EMBL" id="AFV00435.1"/>
    </source>
</evidence>
<evidence type="ECO:0000256" key="6">
    <source>
        <dbReference type="ARBA" id="ARBA00022519"/>
    </source>
</evidence>
<dbReference type="GO" id="GO:0055056">
    <property type="term" value="F:D-glucose transmembrane transporter activity"/>
    <property type="evidence" value="ECO:0007669"/>
    <property type="project" value="InterPro"/>
</dbReference>
<evidence type="ECO:0000313" key="13">
    <source>
        <dbReference type="Proteomes" id="UP000000466"/>
    </source>
</evidence>
<keyword evidence="10 11" id="KW-0472">Membrane</keyword>
<keyword evidence="8 11" id="KW-0812">Transmembrane</keyword>
<dbReference type="NCBIfam" id="TIGR01272">
    <property type="entry name" value="gluP"/>
    <property type="match status" value="1"/>
</dbReference>
<dbReference type="InterPro" id="IPR005964">
    <property type="entry name" value="Glc/Gal_transptr_bac"/>
</dbReference>
<dbReference type="InterPro" id="IPR050375">
    <property type="entry name" value="MFS_TsgA-like"/>
</dbReference>
<gene>
    <name evidence="12" type="ordered locus">M5M_16520</name>
</gene>
<dbReference type="eggNOG" id="COG0738">
    <property type="taxonomic scope" value="Bacteria"/>
</dbReference>
<name>K4KMN0_SIMAS</name>
<dbReference type="STRING" id="1117647.M5M_16520"/>
<dbReference type="GO" id="GO:1904659">
    <property type="term" value="P:D-glucose transmembrane transport"/>
    <property type="evidence" value="ECO:0007669"/>
    <property type="project" value="InterPro"/>
</dbReference>
<keyword evidence="9 11" id="KW-1133">Transmembrane helix</keyword>
<feature type="transmembrane region" description="Helical" evidence="11">
    <location>
        <begin position="368"/>
        <end position="387"/>
    </location>
</feature>
<feature type="transmembrane region" description="Helical" evidence="11">
    <location>
        <begin position="280"/>
        <end position="298"/>
    </location>
</feature>
<dbReference type="HOGENOM" id="CLU_028452_2_2_6"/>
<keyword evidence="13" id="KW-1185">Reference proteome</keyword>
<dbReference type="Proteomes" id="UP000000466">
    <property type="component" value="Chromosome"/>
</dbReference>
<feature type="transmembrane region" description="Helical" evidence="11">
    <location>
        <begin position="90"/>
        <end position="111"/>
    </location>
</feature>
<comment type="similarity">
    <text evidence="3">Belongs to the major facilitator superfamily. FHS transporter (TC 2.A.1.7) family.</text>
</comment>
<keyword evidence="6" id="KW-0997">Cell inner membrane</keyword>
<evidence type="ECO:0000256" key="2">
    <source>
        <dbReference type="ARBA" id="ARBA00004429"/>
    </source>
</evidence>
<keyword evidence="4" id="KW-0813">Transport</keyword>